<evidence type="ECO:0000313" key="3">
    <source>
        <dbReference type="Proteomes" id="UP001320245"/>
    </source>
</evidence>
<dbReference type="PANTHER" id="PTHR43157:SF35">
    <property type="entry name" value="DEHYDROGENASE_REDUCTASE FAMILY PROTEIN, PUTATIVE-RELATED"/>
    <property type="match status" value="1"/>
</dbReference>
<keyword evidence="1" id="KW-0560">Oxidoreductase</keyword>
<sequence>MSRELGKDAHFETTYRGFLRRQFTRPARLSADPRLLANKVAIITGSNAGLGLGAARQLLCLGLAHLVMGVRSPAKGEIAAGTLRAQFPEATVDVWPVDMASYASVQAFAARVGDELARVDIVLLNAGCSKAAYTQHPETGHEMTLQVNYLSTALLAILLLPVLKAKRAAASEPDRTPPVMSVVGSDTAYMTTIEALDDGKPMLRQLDQPPAADGSFRPFETYARTKLLLALFVARLAEFVSPDDVLLQLVNPGLTKGTGLGREGSWLEALLLRAVQAVIARSVDVGASTYVDAVVSKGRESHGSFLSDWTIKP</sequence>
<dbReference type="PRINTS" id="PR00081">
    <property type="entry name" value="GDHRDH"/>
</dbReference>
<dbReference type="Pfam" id="PF00106">
    <property type="entry name" value="adh_short"/>
    <property type="match status" value="1"/>
</dbReference>
<dbReference type="Proteomes" id="UP001320245">
    <property type="component" value="Unassembled WGS sequence"/>
</dbReference>
<organism evidence="2 3">
    <name type="scientific">Cytospora paraplurivora</name>
    <dbReference type="NCBI Taxonomy" id="2898453"/>
    <lineage>
        <taxon>Eukaryota</taxon>
        <taxon>Fungi</taxon>
        <taxon>Dikarya</taxon>
        <taxon>Ascomycota</taxon>
        <taxon>Pezizomycotina</taxon>
        <taxon>Sordariomycetes</taxon>
        <taxon>Sordariomycetidae</taxon>
        <taxon>Diaporthales</taxon>
        <taxon>Cytosporaceae</taxon>
        <taxon>Cytospora</taxon>
    </lineage>
</organism>
<keyword evidence="3" id="KW-1185">Reference proteome</keyword>
<dbReference type="GO" id="GO:0016491">
    <property type="term" value="F:oxidoreductase activity"/>
    <property type="evidence" value="ECO:0007669"/>
    <property type="project" value="UniProtKB-KW"/>
</dbReference>
<dbReference type="AlphaFoldDB" id="A0AAN9YFR9"/>
<dbReference type="Gene3D" id="3.40.50.720">
    <property type="entry name" value="NAD(P)-binding Rossmann-like Domain"/>
    <property type="match status" value="1"/>
</dbReference>
<evidence type="ECO:0000256" key="1">
    <source>
        <dbReference type="ARBA" id="ARBA00023002"/>
    </source>
</evidence>
<dbReference type="EMBL" id="JAJSPL020000021">
    <property type="protein sequence ID" value="KAK7739842.1"/>
    <property type="molecule type" value="Genomic_DNA"/>
</dbReference>
<comment type="caution">
    <text evidence="2">The sequence shown here is derived from an EMBL/GenBank/DDBJ whole genome shotgun (WGS) entry which is preliminary data.</text>
</comment>
<dbReference type="InterPro" id="IPR002347">
    <property type="entry name" value="SDR_fam"/>
</dbReference>
<accession>A0AAN9YFR9</accession>
<reference evidence="2 3" key="1">
    <citation type="journal article" date="2023" name="PLoS ONE">
        <title>Cytospora paraplurivora sp. nov. isolated from orchards with fruit tree decline syndrome in Ontario, Canada.</title>
        <authorList>
            <person name="Ilyukhin E."/>
            <person name="Nguyen H.D.T."/>
            <person name="Castle A.J."/>
            <person name="Ellouze W."/>
        </authorList>
    </citation>
    <scope>NUCLEOTIDE SEQUENCE [LARGE SCALE GENOMIC DNA]</scope>
    <source>
        <strain evidence="2 3">FDS-564</strain>
    </source>
</reference>
<gene>
    <name evidence="2" type="ORF">SLS53_005433</name>
</gene>
<dbReference type="PANTHER" id="PTHR43157">
    <property type="entry name" value="PHOSPHATIDYLINOSITOL-GLYCAN BIOSYNTHESIS CLASS F PROTEIN-RELATED"/>
    <property type="match status" value="1"/>
</dbReference>
<evidence type="ECO:0000313" key="2">
    <source>
        <dbReference type="EMBL" id="KAK7739842.1"/>
    </source>
</evidence>
<dbReference type="InterPro" id="IPR036291">
    <property type="entry name" value="NAD(P)-bd_dom_sf"/>
</dbReference>
<proteinExistence type="predicted"/>
<protein>
    <submittedName>
        <fullName evidence="2">Uncharacterized protein</fullName>
    </submittedName>
</protein>
<dbReference type="SUPFAM" id="SSF51735">
    <property type="entry name" value="NAD(P)-binding Rossmann-fold domains"/>
    <property type="match status" value="1"/>
</dbReference>
<name>A0AAN9YFR9_9PEZI</name>